<name>A0ABQ6YNJ1_9NOCA</name>
<evidence type="ECO:0000256" key="2">
    <source>
        <dbReference type="ARBA" id="ARBA00010157"/>
    </source>
</evidence>
<dbReference type="InterPro" id="IPR004869">
    <property type="entry name" value="MMPL_dom"/>
</dbReference>
<dbReference type="PANTHER" id="PTHR33406">
    <property type="entry name" value="MEMBRANE PROTEIN MJ1562-RELATED"/>
    <property type="match status" value="1"/>
</dbReference>
<feature type="transmembrane region" description="Helical" evidence="8">
    <location>
        <begin position="596"/>
        <end position="619"/>
    </location>
</feature>
<keyword evidence="4 8" id="KW-0812">Transmembrane</keyword>
<protein>
    <submittedName>
        <fullName evidence="10">RND superfamily putative drug exporter</fullName>
    </submittedName>
</protein>
<comment type="subcellular location">
    <subcellularLocation>
        <location evidence="1">Cell membrane</location>
        <topology evidence="1">Multi-pass membrane protein</topology>
    </subcellularLocation>
</comment>
<reference evidence="10 11" key="1">
    <citation type="submission" date="2019-07" db="EMBL/GenBank/DDBJ databases">
        <title>Genomic Encyclopedia of Type Strains, Phase IV (KMG-IV): sequencing the most valuable type-strain genomes for metagenomic binning, comparative biology and taxonomic classification.</title>
        <authorList>
            <person name="Goeker M."/>
        </authorList>
    </citation>
    <scope>NUCLEOTIDE SEQUENCE [LARGE SCALE GENOMIC DNA]</scope>
    <source>
        <strain evidence="10 11">DSM 44831</strain>
    </source>
</reference>
<evidence type="ECO:0000256" key="8">
    <source>
        <dbReference type="SAM" id="Phobius"/>
    </source>
</evidence>
<evidence type="ECO:0000256" key="6">
    <source>
        <dbReference type="ARBA" id="ARBA00023136"/>
    </source>
</evidence>
<feature type="transmembrane region" description="Helical" evidence="8">
    <location>
        <begin position="176"/>
        <end position="194"/>
    </location>
</feature>
<feature type="transmembrane region" description="Helical" evidence="8">
    <location>
        <begin position="201"/>
        <end position="224"/>
    </location>
</feature>
<feature type="transmembrane region" description="Helical" evidence="8">
    <location>
        <begin position="364"/>
        <end position="388"/>
    </location>
</feature>
<evidence type="ECO:0000256" key="5">
    <source>
        <dbReference type="ARBA" id="ARBA00022989"/>
    </source>
</evidence>
<evidence type="ECO:0000256" key="3">
    <source>
        <dbReference type="ARBA" id="ARBA00022475"/>
    </source>
</evidence>
<organism evidence="10 11">
    <name type="scientific">Nocardia caishijiensis</name>
    <dbReference type="NCBI Taxonomy" id="184756"/>
    <lineage>
        <taxon>Bacteria</taxon>
        <taxon>Bacillati</taxon>
        <taxon>Actinomycetota</taxon>
        <taxon>Actinomycetes</taxon>
        <taxon>Mycobacteriales</taxon>
        <taxon>Nocardiaceae</taxon>
        <taxon>Nocardia</taxon>
    </lineage>
</organism>
<accession>A0ABQ6YNJ1</accession>
<dbReference type="EMBL" id="VMSD01000003">
    <property type="protein sequence ID" value="KAF0847359.1"/>
    <property type="molecule type" value="Genomic_DNA"/>
</dbReference>
<dbReference type="InterPro" id="IPR050545">
    <property type="entry name" value="Mycobact_MmpL"/>
</dbReference>
<feature type="transmembrane region" description="Helical" evidence="8">
    <location>
        <begin position="275"/>
        <end position="296"/>
    </location>
</feature>
<feature type="transmembrane region" description="Helical" evidence="8">
    <location>
        <begin position="527"/>
        <end position="547"/>
    </location>
</feature>
<gene>
    <name evidence="10" type="ORF">FNL39_103257</name>
</gene>
<dbReference type="Pfam" id="PF03176">
    <property type="entry name" value="MMPL"/>
    <property type="match status" value="2"/>
</dbReference>
<keyword evidence="6 8" id="KW-0472">Membrane</keyword>
<dbReference type="Gene3D" id="1.20.1640.10">
    <property type="entry name" value="Multidrug efflux transporter AcrB transmembrane domain"/>
    <property type="match status" value="2"/>
</dbReference>
<comment type="caution">
    <text evidence="10">The sequence shown here is derived from an EMBL/GenBank/DDBJ whole genome shotgun (WGS) entry which is preliminary data.</text>
</comment>
<evidence type="ECO:0000256" key="1">
    <source>
        <dbReference type="ARBA" id="ARBA00004651"/>
    </source>
</evidence>
<feature type="compositionally biased region" description="Basic and acidic residues" evidence="7">
    <location>
        <begin position="756"/>
        <end position="777"/>
    </location>
</feature>
<feature type="transmembrane region" description="Helical" evidence="8">
    <location>
        <begin position="230"/>
        <end position="248"/>
    </location>
</feature>
<evidence type="ECO:0000313" key="10">
    <source>
        <dbReference type="EMBL" id="KAF0847359.1"/>
    </source>
</evidence>
<keyword evidence="11" id="KW-1185">Reference proteome</keyword>
<dbReference type="RefSeq" id="WP_084458227.1">
    <property type="nucleotide sequence ID" value="NZ_VMSD01000003.1"/>
</dbReference>
<evidence type="ECO:0000256" key="7">
    <source>
        <dbReference type="SAM" id="MobiDB-lite"/>
    </source>
</evidence>
<feature type="transmembrane region" description="Helical" evidence="8">
    <location>
        <begin position="640"/>
        <end position="659"/>
    </location>
</feature>
<evidence type="ECO:0000256" key="4">
    <source>
        <dbReference type="ARBA" id="ARBA00022692"/>
    </source>
</evidence>
<evidence type="ECO:0000313" key="11">
    <source>
        <dbReference type="Proteomes" id="UP000798951"/>
    </source>
</evidence>
<dbReference type="SUPFAM" id="SSF82866">
    <property type="entry name" value="Multidrug efflux transporter AcrB transmembrane domain"/>
    <property type="match status" value="2"/>
</dbReference>
<dbReference type="Proteomes" id="UP000798951">
    <property type="component" value="Unassembled WGS sequence"/>
</dbReference>
<feature type="transmembrane region" description="Helical" evidence="8">
    <location>
        <begin position="554"/>
        <end position="576"/>
    </location>
</feature>
<sequence>MFEFTKRRGRWVLGVFAVLALVLGALGATLFDRVEGGGYTDSGSESSRALDVLRDEFGQGPPNLVLLVETEDSVDDPESTAAATALVANLQERAGVTDVVSYWTTHQPALRSVDDKQGLIVATVLGSEREIDERVAAVAADLTGTQGELRVRVGGFAMLMHETVEQSKTDIVKGEAIAFPLTLLALLFVFGGLVAASLPLLVAVVTVVMTMGTLWLLALLTPLAVTATNVATLLGLGLAIDYSLLIVNRYRDELTEGRAPADAVRATMRTAGRTVAFSALTVAVALAGLVFFPLLAIRSMGYAGVLVAGLAALVSLTVLPAILLLLGTNIDRGQLGWWFLRAPRPAPGEGAWHKLATAVMGRPIPIGLAVAAVLLLLGTPFLGVKLGFPDERVLPPSMNSRQVAETVQRDFGDSDQDTLVAVLPDSAYSAEGLDAIARTMSDLDNVRRVDTATGSYAQGGLLAEPTALNARFRAERAAYLSIVPSTGDSHELATLVEQLRAQEVPSEILIGGVAAANVDSVGAIEDALPWALGFVVILMLIVLFLLTGSVVLPVLAVVLSALSLTATFGALVWIFQDGHLSGLLGFTVTGDLSATVPVMLFAAAFGLAMDYQVFLLSRIREEYDRTGKNEAAVALGLERIGRIVTAAAILISLVFLGFLASDITFMKAFGIGLPLAVIVDATLVRGFLLPAAMKVLGEANWYAPGFLRRLHDRWGLDEGGSRANHPVPVRDPLGVTGKPTVEVIDPLARAEAERAAAAKVDDPLARAEAERAAKGDEASSASARTAQSRRAAASDEALAGARED</sequence>
<feature type="transmembrane region" description="Helical" evidence="8">
    <location>
        <begin position="302"/>
        <end position="326"/>
    </location>
</feature>
<keyword evidence="3" id="KW-1003">Cell membrane</keyword>
<comment type="similarity">
    <text evidence="2">Belongs to the resistance-nodulation-cell division (RND) (TC 2.A.6) family. MmpL subfamily.</text>
</comment>
<evidence type="ECO:0000259" key="9">
    <source>
        <dbReference type="PROSITE" id="PS50156"/>
    </source>
</evidence>
<dbReference type="PROSITE" id="PS50156">
    <property type="entry name" value="SSD"/>
    <property type="match status" value="1"/>
</dbReference>
<feature type="domain" description="SSD" evidence="9">
    <location>
        <begin position="200"/>
        <end position="325"/>
    </location>
</feature>
<proteinExistence type="inferred from homology"/>
<dbReference type="InterPro" id="IPR000731">
    <property type="entry name" value="SSD"/>
</dbReference>
<feature type="compositionally biased region" description="Low complexity" evidence="7">
    <location>
        <begin position="778"/>
        <end position="791"/>
    </location>
</feature>
<dbReference type="PANTHER" id="PTHR33406:SF11">
    <property type="entry name" value="MEMBRANE PROTEIN SCO6666-RELATED"/>
    <property type="match status" value="1"/>
</dbReference>
<feature type="region of interest" description="Disordered" evidence="7">
    <location>
        <begin position="756"/>
        <end position="804"/>
    </location>
</feature>
<feature type="transmembrane region" description="Helical" evidence="8">
    <location>
        <begin position="665"/>
        <end position="684"/>
    </location>
</feature>
<keyword evidence="5 8" id="KW-1133">Transmembrane helix</keyword>